<feature type="compositionally biased region" description="Basic and acidic residues" evidence="11">
    <location>
        <begin position="4141"/>
        <end position="4171"/>
    </location>
</feature>
<dbReference type="InterPro" id="IPR048617">
    <property type="entry name" value="MDN1_AAA_lid_4"/>
</dbReference>
<dbReference type="GO" id="GO:0016887">
    <property type="term" value="F:ATP hydrolysis activity"/>
    <property type="evidence" value="ECO:0007669"/>
    <property type="project" value="InterPro"/>
</dbReference>
<dbReference type="GO" id="GO:0005524">
    <property type="term" value="F:ATP binding"/>
    <property type="evidence" value="ECO:0007669"/>
    <property type="project" value="UniProtKB-KW"/>
</dbReference>
<dbReference type="FunFam" id="3.40.50.300:FF:000712">
    <property type="entry name" value="Midasin"/>
    <property type="match status" value="1"/>
</dbReference>
<dbReference type="InterPro" id="IPR012099">
    <property type="entry name" value="Midasin"/>
</dbReference>
<evidence type="ECO:0000256" key="7">
    <source>
        <dbReference type="ARBA" id="ARBA00022840"/>
    </source>
</evidence>
<dbReference type="GO" id="GO:0030687">
    <property type="term" value="C:preribosome, large subunit precursor"/>
    <property type="evidence" value="ECO:0007669"/>
    <property type="project" value="TreeGrafter"/>
</dbReference>
<dbReference type="SMART" id="SM00382">
    <property type="entry name" value="AAA"/>
    <property type="match status" value="6"/>
</dbReference>
<dbReference type="InterPro" id="IPR003593">
    <property type="entry name" value="AAA+_ATPase"/>
</dbReference>
<dbReference type="Pfam" id="PF17867">
    <property type="entry name" value="AAA_lid_7"/>
    <property type="match status" value="3"/>
</dbReference>
<dbReference type="PANTHER" id="PTHR48103">
    <property type="entry name" value="MIDASIN-RELATED"/>
    <property type="match status" value="1"/>
</dbReference>
<name>A0AAN6IU91_EXODE</name>
<comment type="similarity">
    <text evidence="3 10">Belongs to the midasin family.</text>
</comment>
<feature type="compositionally biased region" description="Basic and acidic residues" evidence="11">
    <location>
        <begin position="4394"/>
        <end position="4404"/>
    </location>
</feature>
<dbReference type="InterPro" id="IPR027417">
    <property type="entry name" value="P-loop_NTPase"/>
</dbReference>
<dbReference type="FunFam" id="3.40.50.300:FF:000142">
    <property type="entry name" value="Midasin"/>
    <property type="match status" value="1"/>
</dbReference>
<feature type="compositionally biased region" description="Basic and acidic residues" evidence="11">
    <location>
        <begin position="4306"/>
        <end position="4323"/>
    </location>
</feature>
<dbReference type="SUPFAM" id="SSF52540">
    <property type="entry name" value="P-loop containing nucleoside triphosphate hydrolases"/>
    <property type="match status" value="6"/>
</dbReference>
<feature type="compositionally biased region" description="Basic and acidic residues" evidence="11">
    <location>
        <begin position="4203"/>
        <end position="4223"/>
    </location>
</feature>
<dbReference type="CDD" id="cd00009">
    <property type="entry name" value="AAA"/>
    <property type="match status" value="2"/>
</dbReference>
<keyword evidence="5" id="KW-0597">Phosphoprotein</keyword>
<dbReference type="InterPro" id="IPR036465">
    <property type="entry name" value="vWFA_dom_sf"/>
</dbReference>
<dbReference type="InterPro" id="IPR041190">
    <property type="entry name" value="Midasin_AAA_lid_5"/>
</dbReference>
<feature type="compositionally biased region" description="Low complexity" evidence="11">
    <location>
        <begin position="4453"/>
        <end position="4465"/>
    </location>
</feature>
<accession>A0AAN6IU91</accession>
<evidence type="ECO:0000256" key="3">
    <source>
        <dbReference type="ARBA" id="ARBA00007188"/>
    </source>
</evidence>
<evidence type="ECO:0000256" key="2">
    <source>
        <dbReference type="ARBA" id="ARBA00004642"/>
    </source>
</evidence>
<dbReference type="EMBL" id="JAJGCB010000008">
    <property type="protein sequence ID" value="KAJ8991544.1"/>
    <property type="molecule type" value="Genomic_DNA"/>
</dbReference>
<comment type="function">
    <text evidence="10">Nuclear chaperone required for maturation and nuclear export of pre-60S ribosome subunits.</text>
</comment>
<comment type="caution">
    <text evidence="13">The sequence shown here is derived from an EMBL/GenBank/DDBJ whole genome shotgun (WGS) entry which is preliminary data.</text>
</comment>
<dbReference type="GO" id="GO:0005730">
    <property type="term" value="C:nucleolus"/>
    <property type="evidence" value="ECO:0007669"/>
    <property type="project" value="UniProtKB-SubCell"/>
</dbReference>
<dbReference type="Gene3D" id="3.40.50.300">
    <property type="entry name" value="P-loop containing nucleotide triphosphate hydrolases"/>
    <property type="match status" value="6"/>
</dbReference>
<dbReference type="PANTHER" id="PTHR48103:SF2">
    <property type="entry name" value="MIDASIN"/>
    <property type="match status" value="1"/>
</dbReference>
<dbReference type="InterPro" id="IPR011704">
    <property type="entry name" value="ATPase_dyneun-rel_AAA"/>
</dbReference>
<feature type="compositionally biased region" description="Acidic residues" evidence="11">
    <location>
        <begin position="4117"/>
        <end position="4137"/>
    </location>
</feature>
<feature type="compositionally biased region" description="Acidic residues" evidence="11">
    <location>
        <begin position="4232"/>
        <end position="4251"/>
    </location>
</feature>
<feature type="compositionally biased region" description="Acidic residues" evidence="11">
    <location>
        <begin position="4181"/>
        <end position="4202"/>
    </location>
</feature>
<comment type="subcellular location">
    <subcellularLocation>
        <location evidence="1">Nucleus</location>
        <location evidence="1">Nucleolus</location>
    </subcellularLocation>
    <subcellularLocation>
        <location evidence="2">Nucleus</location>
        <location evidence="2">Nucleoplasm</location>
    </subcellularLocation>
</comment>
<feature type="region of interest" description="Disordered" evidence="11">
    <location>
        <begin position="4025"/>
        <end position="4404"/>
    </location>
</feature>
<evidence type="ECO:0000256" key="6">
    <source>
        <dbReference type="ARBA" id="ARBA00022741"/>
    </source>
</evidence>
<protein>
    <recommendedName>
        <fullName evidence="4 10">Midasin</fullName>
    </recommendedName>
</protein>
<dbReference type="FunFam" id="3.40.50.300:FF:000582">
    <property type="entry name" value="Midasin"/>
    <property type="match status" value="1"/>
</dbReference>
<keyword evidence="6 10" id="KW-0547">Nucleotide-binding</keyword>
<evidence type="ECO:0000256" key="1">
    <source>
        <dbReference type="ARBA" id="ARBA00004604"/>
    </source>
</evidence>
<evidence type="ECO:0000256" key="10">
    <source>
        <dbReference type="PIRNR" id="PIRNR010340"/>
    </source>
</evidence>
<dbReference type="PIRSF" id="PIRSF010340">
    <property type="entry name" value="Midasin"/>
    <property type="match status" value="1"/>
</dbReference>
<evidence type="ECO:0000259" key="12">
    <source>
        <dbReference type="PROSITE" id="PS50234"/>
    </source>
</evidence>
<evidence type="ECO:0000256" key="11">
    <source>
        <dbReference type="SAM" id="MobiDB-lite"/>
    </source>
</evidence>
<gene>
    <name evidence="13" type="primary">MDN1</name>
    <name evidence="13" type="ORF">HRR80_004875</name>
</gene>
<feature type="compositionally biased region" description="Acidic residues" evidence="11">
    <location>
        <begin position="4431"/>
        <end position="4441"/>
    </location>
</feature>
<feature type="compositionally biased region" description="Basic and acidic residues" evidence="11">
    <location>
        <begin position="4417"/>
        <end position="4430"/>
    </location>
</feature>
<dbReference type="SUPFAM" id="SSF53300">
    <property type="entry name" value="vWA-like"/>
    <property type="match status" value="1"/>
</dbReference>
<reference evidence="13" key="1">
    <citation type="submission" date="2023-01" db="EMBL/GenBank/DDBJ databases">
        <title>Exophiala dermititidis isolated from Cystic Fibrosis Patient.</title>
        <authorList>
            <person name="Kurbessoian T."/>
            <person name="Crocker A."/>
            <person name="Murante D."/>
            <person name="Hogan D.A."/>
            <person name="Stajich J.E."/>
        </authorList>
    </citation>
    <scope>NUCLEOTIDE SEQUENCE</scope>
    <source>
        <strain evidence="13">Ex8</strain>
    </source>
</reference>
<feature type="compositionally biased region" description="Acidic residues" evidence="11">
    <location>
        <begin position="4079"/>
        <end position="4090"/>
    </location>
</feature>
<evidence type="ECO:0000256" key="4">
    <source>
        <dbReference type="ARBA" id="ARBA00017143"/>
    </source>
</evidence>
<evidence type="ECO:0000256" key="9">
    <source>
        <dbReference type="ARBA" id="ARBA00023242"/>
    </source>
</evidence>
<evidence type="ECO:0000313" key="14">
    <source>
        <dbReference type="Proteomes" id="UP001161757"/>
    </source>
</evidence>
<dbReference type="GO" id="GO:0000027">
    <property type="term" value="P:ribosomal large subunit assembly"/>
    <property type="evidence" value="ECO:0007669"/>
    <property type="project" value="InterPro"/>
</dbReference>
<feature type="region of interest" description="Disordered" evidence="11">
    <location>
        <begin position="4417"/>
        <end position="4541"/>
    </location>
</feature>
<evidence type="ECO:0000256" key="5">
    <source>
        <dbReference type="ARBA" id="ARBA00022553"/>
    </source>
</evidence>
<dbReference type="GO" id="GO:0005654">
    <property type="term" value="C:nucleoplasm"/>
    <property type="evidence" value="ECO:0007669"/>
    <property type="project" value="UniProtKB-SubCell"/>
</dbReference>
<dbReference type="PROSITE" id="PS50234">
    <property type="entry name" value="VWFA"/>
    <property type="match status" value="1"/>
</dbReference>
<keyword evidence="8 10" id="KW-0143">Chaperone</keyword>
<keyword evidence="7 10" id="KW-0067">ATP-binding</keyword>
<feature type="compositionally biased region" description="Basic and acidic residues" evidence="11">
    <location>
        <begin position="4254"/>
        <end position="4268"/>
    </location>
</feature>
<dbReference type="Pfam" id="PF07728">
    <property type="entry name" value="AAA_5"/>
    <property type="match status" value="8"/>
</dbReference>
<proteinExistence type="inferred from homology"/>
<feature type="domain" description="VWFA" evidence="12">
    <location>
        <begin position="4647"/>
        <end position="4856"/>
    </location>
</feature>
<keyword evidence="9 10" id="KW-0539">Nucleus</keyword>
<evidence type="ECO:0000256" key="8">
    <source>
        <dbReference type="ARBA" id="ARBA00023186"/>
    </source>
</evidence>
<dbReference type="InterPro" id="IPR002035">
    <property type="entry name" value="VWF_A"/>
</dbReference>
<feature type="compositionally biased region" description="Acidic residues" evidence="11">
    <location>
        <begin position="4475"/>
        <end position="4495"/>
    </location>
</feature>
<dbReference type="FunFam" id="3.40.50.300:FF:001368">
    <property type="entry name" value="Midasin"/>
    <property type="match status" value="1"/>
</dbReference>
<feature type="compositionally biased region" description="Acidic residues" evidence="11">
    <location>
        <begin position="4274"/>
        <end position="4305"/>
    </location>
</feature>
<evidence type="ECO:0000313" key="13">
    <source>
        <dbReference type="EMBL" id="KAJ8991544.1"/>
    </source>
</evidence>
<dbReference type="GO" id="GO:0000055">
    <property type="term" value="P:ribosomal large subunit export from nucleus"/>
    <property type="evidence" value="ECO:0007669"/>
    <property type="project" value="TreeGrafter"/>
</dbReference>
<dbReference type="Pfam" id="PF17865">
    <property type="entry name" value="AAA_lid_5"/>
    <property type="match status" value="1"/>
</dbReference>
<dbReference type="Pfam" id="PF21108">
    <property type="entry name" value="MDN1_4th"/>
    <property type="match status" value="1"/>
</dbReference>
<dbReference type="InterPro" id="IPR040848">
    <property type="entry name" value="AAA_lid_7"/>
</dbReference>
<dbReference type="Proteomes" id="UP001161757">
    <property type="component" value="Unassembled WGS sequence"/>
</dbReference>
<organism evidence="13 14">
    <name type="scientific">Exophiala dermatitidis</name>
    <name type="common">Black yeast-like fungus</name>
    <name type="synonym">Wangiella dermatitidis</name>
    <dbReference type="NCBI Taxonomy" id="5970"/>
    <lineage>
        <taxon>Eukaryota</taxon>
        <taxon>Fungi</taxon>
        <taxon>Dikarya</taxon>
        <taxon>Ascomycota</taxon>
        <taxon>Pezizomycotina</taxon>
        <taxon>Eurotiomycetes</taxon>
        <taxon>Chaetothyriomycetidae</taxon>
        <taxon>Chaetothyriales</taxon>
        <taxon>Herpotrichiellaceae</taxon>
        <taxon>Exophiala</taxon>
    </lineage>
</organism>
<sequence length="4868" mass="542630">MGCDGTAATQSTMDDIAVYCSWADSYLNEEPSLVERVPTELRSVLSQSTGSQYLESLARATRSIQHADTLFPLYKGVYPELVSRWIDSSSSDFNEAILAVSCLARILPFAGYLRHYVPLLLQSEPMQSHVMVVEGRSSELTEERLHMLLLALFRLLSFDSEILAESSSPMFFSSFLHHHSLPLRYLAIQCLCVVMHLADALSEQLVQSYVGKGPIWGQWEGRRTDYRLLKLWEERRWRDVSGEVKNVEEHWRVASASSWKRKFSTDSLSPRTADVGGVLLARNAALEDSSASRFVLTPTATRNLNRLASCLLDRRPVLVCGSAGSSKTSLVHEAGRLLNKLSSMVTLHINEQTDAKSLLGVYTSSSNGNSFTWKPGVLTKAIQQGRWVLIEDIDRAPAEVMGVLRPILENGELFLPNRKEKIHPRDGFRILATLKTASRSPIPASSRHSWLLSPRLWSTVNIMDYEMSEIESLLRLRYPGAVVFIPTILRVHSRLCDLYRDEHSLKALQIRTPSLRDLLKWSRRVDKRLRDHSSTSPSAGLPESVNLHIFSDAVDCYAGYLNDDSTHDLVAACIAREMGISPQQMRHCLDEALTTITETGSEIIIGRSTLKRVSHHRRPASKAPFALTRHAQRTLSRISAGASRAEPCLLVGETGVGKTTLIQYVAGLVGQTLTVVNLSQQSESSDLLGGLKPVTTRSLMLPLLEKFNVLFDDTFSTKRNEKFQVAVSKSIARQNWQRLIILWSEAVQMAEASLSGTSGASMTPGSVHATKRRKLAAPKYEALRERWSDFAESLNRIRAQVDHGNKNQTFAFVEGRLVQAVRDGEWVLLDEINLASPDTLDHIVSLLNNGDDDKPTLLLTEAGNIESIVAHPNFRIFAAMNPATDAGKKDLAPGLRSRFTEIYVPSGDSDVDDLTRIIRVYLGTKLDNDKRAALDLANAYLDLKKLNHENKLTDGAGDIPHFSIRSLVRCLLYVSQHSASHGLRRAMYEGFAMSFFTVLSRASENLALPILEKHLLSNVKNKKSFLGQQPKLPYDADEYVSFRHHLVKKGPMSPDLQPHYIRTPSVERNLLNLARAASMRRFPILLQGPTSAGKTSMVEYLAKLSGNKFVRINNHEHTDLQEYLGSYDSGADGKLVYREGVLVDALRQGHWIVLDELNLAPSDVLEALNRLLDDNRELLIPESQEIVRPHPNFMLFATQNPAGLYGGRKRLSRAFRNRFLELHFDDIPEDELEIILRERAQLAPSFCSQIVAVYKRLSLQRQSTRLFEQRNSFATLRDLFRWAARPMDDRQQLANHGFMLLGERVRDPAERAVVKRTIEETMKVVIDENSLYGPSAIPQPLQSPGTIVWTSAMRRLFVLVSEALKNNEPVLLVGETGCGKTQICQVVSEAFGRPLRIYNAHTNTETSDLIGSQRPVRNRSELENKVRENWGSLVSAGTSNSLNEVLSMEQLTAEFARMDTSNLDPDIVQRTKSSIAAYQSLFTWSDGSLVRAMKAGEHFLLDEISLADDSVLERLNSVLEPSRTILLAEKGSVDNLVTAQPTFQFLATMNPGGDYGKRELSAALRNRLTEIWVPPLSNEADIIPIVQNKLSVQRKHLAPAILDFAMWFRKNFHNTASTAVPLRDLLAWAGFINHTPFLEESIAFTQGAFMVYVDSIGANPAGMTATGSADLYEARRRCLEHLQTLVKIDVYSNYQETPELNITTQGLYVGPYLLPCAEIQSRQEPDLVFGAPTTLQNTMRIVRALQMPRPILLEGSPGVGKTAIVTALARASGKQFTRINLSDQTDLMDLFGADTPAENEKLGNFSWQNGPLLDAMQNGGWVLLDEMNLASQSVLEGLNSCLDHRREVYIAELDKSFTCHPEFTLFAAQNPHHQGGGRKGLPASFVNRFTVVYADSFRKEDLMLICQHKYSNIPVDQLGLVINSIYELERAISRVPAFGLGGPWEFNLRDVDRWLTLCEGQPTLSPLYHFRTIAVQRFRTAAQKEHVLALLPANLSAPPPESFYSDLATTALQLGTSTLARNEILQQTKAHNLALPVAHLPAAKSIITAINKRWPVILAGPSGSGKTSVIRFLAAISGAELVEFSMNADVDTLDLVGGFEQYDARRDIVVCQRKAKEAIRHDLANALRDSRPTTVKAQLLELWDRLQSEDMDASALQRILSSACEILPELTDVVASLSDLLDFADASYSRFVWNDGILVDAVERGSWLVLDNANLCNPSVLDRLNSLLEPDGTLAVSEQHNTGSNARVIIPHKDFRIFLTLDPQYGELSRAMRNRSLEVYVGNVPEEQVDTPAIQYPYTSSVARLRYMHEASCEVYSEEAVVESFVDNFSLEEMALAVESVNDLPVGAASPILAMELSKRSALDEKFLRQFVPVDVLASTRLPQLITLNEPWILLDGLRGIDFLRHVPIDVLTRGWYVCRRAEDIRAKLRDACSTRLAIPFKEQTVLQKSTALTHDKKRLDTVPQIATFANSLLTELSSSVKSGPSASLDAQSVEAIECMLLFAQDLVDRSNTESLNTALMHAYLQIGFSLARSLQVNFQELARIFSKCLQILSLHAGGLRTGLSLQLMWQPFQPKTAKSMSQLETQLGLEELILRFDKLCRYLPDSRATLSALRSKLQATYTSIVESDHPDTSITALQGAVAMLEEQSQRGFFLQGKLEKVLNYIYQVLKLQSGQTDSGTLSILEMFVPESKRKLLTIGDDMSVTASLSEIASLDASVVTDHGRVGLDLIRGLCEVQDQPLGALNHAKEELSTLIKATTSFPVSFYRVTEVLVGNIHTLLSGLVSVHRDFLTEEVRECLVAFDSVDLASLASLSQTNPVVLDGQDRAYFRDVFHLYLLPVVQILAGRRPVSIDDIKTCLIKLSLAGLILMVPDKAFDPAVLPHIAYGQQQRRINELHRRINGQKVFHRLVLGQETSLVIRILEQEAHDLGTAAPPPTVIRPSRTELPKLQEVFTRIANVVAPVHSVDSPQPGTSEWMAQWSSAHGKKNLAVIVERLEHSNRAYDDFVKPIEWFLKTLSLALELQSATAVSSPSEGPIQVVIRHTPLLGASPEDLLAWDAPLVAQRKLQLLWLKYAGVATNLFAKQAFPESHGLLSLLNQFYTDWKAYLTSGQAESAIRSRYYTYRGGGEKEEENELHEMNDMFPQFDHLETKTTDDSQSYDARTIAVQLAGAHEQIYGVDDPSKALENYILGAMRVIPEIQAGEREDAAAGFTDLLPGILLQMKSELTGLNTRRSDARFNIYTDCDVIETQKLLDLVRHVEARFQKISERWPEHAVPAEVLSFCREIWHLSMKDPVAKLLTKTEKLYEMVSQWQSVASREWSVSSLIEQLSSLVISWRRLELLSWSRLLDDEQIRHEADAKAWYFVAYEAVVYKATRLAGDNEELQAYCTSLARTLEEFLKTTTLGQYSSRLRLLSTLKTLLINITRHEKQLLPVRNCVANVIQHYRRYESNVAASLRNGRADLEKSLNEQIKLASWKDTNVTALRDSARRSHHKLFKIVRKYRDFLNQIVTVFKTAEDANSVQSTEETLGTVSEPLVDKTAVISAQKQCRELVAGWESRPERLVNPLGAVESMRRLYSSSCAKLQPHLELASFREDLLNAIKELRAQTPSALTDENAAFVRHLQERKRRLLTETLKAVSKMGIRRNLPTSELEKQSSMASVLSSSPDLLVDNASQGLSAADNAFHDLLDAMSEVRAARVAHSDDLTEGEINRSVGLLEGLLYLTIRQRQDIASSSQELRELNDQVSTLHSFQTWSPDKLSVTTTSAESEQLRFRLAWLGEILTLAVRLLDFQAQSAGFEVKELIESINSYSGQVREIRSKLDDLPLMPVGLQTKDEYSLVEQTSETLSKLGLTLREWKIKEPRVEFILRQIIPWVEHLPTAQSKATNGVVDMGVESFDDDLRNLLDQVFVALQRLSSSQHDLPQTVEDQSWLSKLDGHFARAVRSLQPRTISTGLAELLAKVHSCNPRGLVTISNLVRVALPIIEQYYHILEHLHRQQAALHLETSQLALQLARSFTTLASQGFCRPSEPSEGEEKSGKLESGTGLGEGEGAEDISKDVGDDEDLSELAQSGQKEEPDNEIEDAEDAIDMGHDDLAGDTGDQGEQESGQDKDGDGSDEEGDDEIDEETGSVDDLDPSAVDEKMWDDMKNESEKDKELKNDKAEGKKSDDQTTADGQQPEGEDMDGLEGDEVEEEGPDETDGGERPEAENMDPHLDNEKALELPEELQLNGEDEMKEDDISDDGMDELSAIDEGAKEEVDGVEKDDGTMSEESRDEADLPEEVTSDQEELDGGTAQDDEIVEDQLSDKENEEQSKHDTRQDDEAHDMDEPTGGETGAANEIQDSVDPDQNLQGMNPSDKEPDPQQSRPGKAPENQEQGETGTGAVEQGSGRADTLERQQNEGLRKLADVLDQYHQKREILPASDEHQEADGDNDVDMADVDFEHVQDEAEGDAQALGAAAGDEAQNLDQSRAIEDEDVPINEDTELPDVPETEAPDNMAERLHRLQAQPKTQESTGAGGFIPGQETRRNEQDNPATEADAASDDLAPEIEHLDLQPNEPTETSPPTSTSDAVQLWNHCSAVTHQFSLVLTEQLRLILSPTTATKLRGDYRTGKRLNIKRIIPYIASNYKRDKIWMRRSVPSKRNYQIMIAVDDSKSMSESGADLLAFETLAMLTKSLSMLEVGELCVVGFGDQENITVAHPFGTPFSPAESGPDVFRAFSFAQRGTNVRNLVRQSIQLFRDARLKGHSASEDLWQLQLVVSDGHCSDHEAIARLVRQAQAEKIVIVFVIVDAGPESILDLKEAVFEPDPNSAAGADGGHVEMRVRTKRYLEDFPFPYYLVVRDVRDLPGVLATALKGWFGSVIDVQG</sequence>